<keyword evidence="3" id="KW-1185">Reference proteome</keyword>
<feature type="region of interest" description="Disordered" evidence="1">
    <location>
        <begin position="1"/>
        <end position="22"/>
    </location>
</feature>
<proteinExistence type="predicted"/>
<reference evidence="2" key="1">
    <citation type="journal article" date="2020" name="Stud. Mycol.">
        <title>101 Dothideomycetes genomes: a test case for predicting lifestyles and emergence of pathogens.</title>
        <authorList>
            <person name="Haridas S."/>
            <person name="Albert R."/>
            <person name="Binder M."/>
            <person name="Bloem J."/>
            <person name="Labutti K."/>
            <person name="Salamov A."/>
            <person name="Andreopoulos B."/>
            <person name="Baker S."/>
            <person name="Barry K."/>
            <person name="Bills G."/>
            <person name="Bluhm B."/>
            <person name="Cannon C."/>
            <person name="Castanera R."/>
            <person name="Culley D."/>
            <person name="Daum C."/>
            <person name="Ezra D."/>
            <person name="Gonzalez J."/>
            <person name="Henrissat B."/>
            <person name="Kuo A."/>
            <person name="Liang C."/>
            <person name="Lipzen A."/>
            <person name="Lutzoni F."/>
            <person name="Magnuson J."/>
            <person name="Mondo S."/>
            <person name="Nolan M."/>
            <person name="Ohm R."/>
            <person name="Pangilinan J."/>
            <person name="Park H.-J."/>
            <person name="Ramirez L."/>
            <person name="Alfaro M."/>
            <person name="Sun H."/>
            <person name="Tritt A."/>
            <person name="Yoshinaga Y."/>
            <person name="Zwiers L.-H."/>
            <person name="Turgeon B."/>
            <person name="Goodwin S."/>
            <person name="Spatafora J."/>
            <person name="Crous P."/>
            <person name="Grigoriev I."/>
        </authorList>
    </citation>
    <scope>NUCLEOTIDE SEQUENCE</scope>
    <source>
        <strain evidence="2">CBS 113818</strain>
    </source>
</reference>
<evidence type="ECO:0000313" key="3">
    <source>
        <dbReference type="Proteomes" id="UP000799424"/>
    </source>
</evidence>
<evidence type="ECO:0000313" key="2">
    <source>
        <dbReference type="EMBL" id="KAF2828543.1"/>
    </source>
</evidence>
<feature type="region of interest" description="Disordered" evidence="1">
    <location>
        <begin position="199"/>
        <end position="258"/>
    </location>
</feature>
<dbReference type="EMBL" id="MU006222">
    <property type="protein sequence ID" value="KAF2828543.1"/>
    <property type="molecule type" value="Genomic_DNA"/>
</dbReference>
<sequence length="408" mass="44966">MAELKEKHKLKQEPKLELEEETTKTFTPFEMMAGGGKLVNTPLSMHSEMMAIHSALSVASTVASSAVHLKNRASNYRVVMNEKLDYDERQSNPTSRQSSRRQSSPARSTATAGLRFKSGGLNPLHLDCAALSLEFQLEEQEAKVASSAMNSVEKHQMKNAKKNYHHKPGNKYKDGQHIQHVQQYAYKSSARHSIVAPCHSTYDTKPVREDPHKSSVRRKVSPEHKRQEKAPPVASKSQPILLPKGQTGQNTRSVRERTKLPRLNGADVYVARLGWKTQSDALKSVACCKDTEESAAGVSLSCPSTGSLHDELLDRGSRSQPVSKSTKASDNKVPSVLASRPCYRCISYMSSVGIKRVFWTTDAGTWEGAKVRDLVAAIDKLGDDQLSDATTALNSVLGQIQAQWIVDS</sequence>
<dbReference type="OrthoDB" id="9972196at2759"/>
<evidence type="ECO:0000256" key="1">
    <source>
        <dbReference type="SAM" id="MobiDB-lite"/>
    </source>
</evidence>
<feature type="compositionally biased region" description="Basic and acidic residues" evidence="1">
    <location>
        <begin position="220"/>
        <end position="229"/>
    </location>
</feature>
<accession>A0A6A7A5W3</accession>
<protein>
    <recommendedName>
        <fullName evidence="4">CMP/dCMP-type deaminase domain-containing protein</fullName>
    </recommendedName>
</protein>
<dbReference type="AlphaFoldDB" id="A0A6A7A5W3"/>
<gene>
    <name evidence="2" type="ORF">CC86DRAFT_454310</name>
</gene>
<dbReference type="Proteomes" id="UP000799424">
    <property type="component" value="Unassembled WGS sequence"/>
</dbReference>
<evidence type="ECO:0008006" key="4">
    <source>
        <dbReference type="Google" id="ProtNLM"/>
    </source>
</evidence>
<organism evidence="2 3">
    <name type="scientific">Ophiobolus disseminans</name>
    <dbReference type="NCBI Taxonomy" id="1469910"/>
    <lineage>
        <taxon>Eukaryota</taxon>
        <taxon>Fungi</taxon>
        <taxon>Dikarya</taxon>
        <taxon>Ascomycota</taxon>
        <taxon>Pezizomycotina</taxon>
        <taxon>Dothideomycetes</taxon>
        <taxon>Pleosporomycetidae</taxon>
        <taxon>Pleosporales</taxon>
        <taxon>Pleosporineae</taxon>
        <taxon>Phaeosphaeriaceae</taxon>
        <taxon>Ophiobolus</taxon>
    </lineage>
</organism>
<feature type="compositionally biased region" description="Low complexity" evidence="1">
    <location>
        <begin position="91"/>
        <end position="110"/>
    </location>
</feature>
<name>A0A6A7A5W3_9PLEO</name>
<feature type="region of interest" description="Disordered" evidence="1">
    <location>
        <begin position="84"/>
        <end position="110"/>
    </location>
</feature>